<proteinExistence type="inferred from homology"/>
<comment type="cofactor">
    <cofactor evidence="9">
        <name>Mg(2+)</name>
        <dbReference type="ChEBI" id="CHEBI:18420"/>
    </cofactor>
</comment>
<reference evidence="11" key="1">
    <citation type="journal article" date="2014" name="Int. J. Syst. Evol. Microbiol.">
        <title>Complete genome sequence of Corynebacterium casei LMG S-19264T (=DSM 44701T), isolated from a smear-ripened cheese.</title>
        <authorList>
            <consortium name="US DOE Joint Genome Institute (JGI-PGF)"/>
            <person name="Walter F."/>
            <person name="Albersmeier A."/>
            <person name="Kalinowski J."/>
            <person name="Ruckert C."/>
        </authorList>
    </citation>
    <scope>NUCLEOTIDE SEQUENCE</scope>
    <source>
        <strain evidence="11">KCTC 12719</strain>
    </source>
</reference>
<dbReference type="EMBL" id="BMXB01000020">
    <property type="protein sequence ID" value="GHA49100.1"/>
    <property type="molecule type" value="Genomic_DNA"/>
</dbReference>
<dbReference type="PRINTS" id="PR01020">
    <property type="entry name" value="LPSBIOSNTHSS"/>
</dbReference>
<dbReference type="PANTHER" id="PTHR21342">
    <property type="entry name" value="PHOSPHOPANTETHEINE ADENYLYLTRANSFERASE"/>
    <property type="match status" value="1"/>
</dbReference>
<dbReference type="GO" id="GO:0005524">
    <property type="term" value="F:ATP binding"/>
    <property type="evidence" value="ECO:0007669"/>
    <property type="project" value="UniProtKB-KW"/>
</dbReference>
<feature type="binding site" evidence="9">
    <location>
        <position position="54"/>
    </location>
    <ligand>
        <name>substrate</name>
    </ligand>
</feature>
<comment type="subcellular location">
    <subcellularLocation>
        <location evidence="9">Cytoplasm</location>
    </subcellularLocation>
</comment>
<name>A0A918W1E4_9FLAO</name>
<keyword evidence="6 9" id="KW-0460">Magnesium</keyword>
<feature type="site" description="Transition state stabilizer" evidence="9">
    <location>
        <position position="30"/>
    </location>
</feature>
<dbReference type="NCBIfam" id="TIGR00125">
    <property type="entry name" value="cyt_tran_rel"/>
    <property type="match status" value="1"/>
</dbReference>
<dbReference type="Proteomes" id="UP000610456">
    <property type="component" value="Unassembled WGS sequence"/>
</dbReference>
<evidence type="ECO:0000256" key="9">
    <source>
        <dbReference type="HAMAP-Rule" id="MF_00151"/>
    </source>
</evidence>
<feature type="binding site" evidence="9">
    <location>
        <position position="22"/>
    </location>
    <ligand>
        <name>substrate</name>
    </ligand>
</feature>
<dbReference type="HAMAP" id="MF_00151">
    <property type="entry name" value="PPAT_bact"/>
    <property type="match status" value="1"/>
</dbReference>
<dbReference type="InterPro" id="IPR004821">
    <property type="entry name" value="Cyt_trans-like"/>
</dbReference>
<dbReference type="GO" id="GO:0004595">
    <property type="term" value="F:pantetheine-phosphate adenylyltransferase activity"/>
    <property type="evidence" value="ECO:0007669"/>
    <property type="project" value="UniProtKB-UniRule"/>
</dbReference>
<evidence type="ECO:0000256" key="2">
    <source>
        <dbReference type="ARBA" id="ARBA00022679"/>
    </source>
</evidence>
<evidence type="ECO:0000313" key="12">
    <source>
        <dbReference type="Proteomes" id="UP000610456"/>
    </source>
</evidence>
<dbReference type="GO" id="GO:0015937">
    <property type="term" value="P:coenzyme A biosynthetic process"/>
    <property type="evidence" value="ECO:0007669"/>
    <property type="project" value="UniProtKB-UniRule"/>
</dbReference>
<accession>A0A918W1E4</accession>
<dbReference type="SUPFAM" id="SSF52374">
    <property type="entry name" value="Nucleotidylyl transferase"/>
    <property type="match status" value="1"/>
</dbReference>
<dbReference type="GO" id="GO:0005737">
    <property type="term" value="C:cytoplasm"/>
    <property type="evidence" value="ECO:0007669"/>
    <property type="project" value="UniProtKB-SubCell"/>
</dbReference>
<keyword evidence="7 9" id="KW-0173">Coenzyme A biosynthesis</keyword>
<comment type="catalytic activity">
    <reaction evidence="8 9">
        <text>(R)-4'-phosphopantetheine + ATP + H(+) = 3'-dephospho-CoA + diphosphate</text>
        <dbReference type="Rhea" id="RHEA:19801"/>
        <dbReference type="ChEBI" id="CHEBI:15378"/>
        <dbReference type="ChEBI" id="CHEBI:30616"/>
        <dbReference type="ChEBI" id="CHEBI:33019"/>
        <dbReference type="ChEBI" id="CHEBI:57328"/>
        <dbReference type="ChEBI" id="CHEBI:61723"/>
        <dbReference type="EC" id="2.7.7.3"/>
    </reaction>
</comment>
<feature type="binding site" evidence="9">
    <location>
        <position position="86"/>
    </location>
    <ligand>
        <name>substrate</name>
    </ligand>
</feature>
<evidence type="ECO:0000313" key="11">
    <source>
        <dbReference type="EMBL" id="GHA49100.1"/>
    </source>
</evidence>
<comment type="caution">
    <text evidence="11">The sequence shown here is derived from an EMBL/GenBank/DDBJ whole genome shotgun (WGS) entry which is preliminary data.</text>
</comment>
<dbReference type="InterPro" id="IPR014729">
    <property type="entry name" value="Rossmann-like_a/b/a_fold"/>
</dbReference>
<feature type="binding site" evidence="9">
    <location>
        <begin position="135"/>
        <end position="141"/>
    </location>
    <ligand>
        <name>ATP</name>
        <dbReference type="ChEBI" id="CHEBI:30616"/>
    </ligand>
</feature>
<keyword evidence="12" id="KW-1185">Reference proteome</keyword>
<evidence type="ECO:0000256" key="1">
    <source>
        <dbReference type="ARBA" id="ARBA00022490"/>
    </source>
</evidence>
<feature type="domain" description="Cytidyltransferase-like" evidence="10">
    <location>
        <begin position="18"/>
        <end position="145"/>
    </location>
</feature>
<comment type="similarity">
    <text evidence="9">Belongs to the bacterial CoaD family.</text>
</comment>
<dbReference type="AlphaFoldDB" id="A0A918W1E4"/>
<evidence type="ECO:0000259" key="10">
    <source>
        <dbReference type="Pfam" id="PF01467"/>
    </source>
</evidence>
<reference evidence="11" key="2">
    <citation type="submission" date="2020-09" db="EMBL/GenBank/DDBJ databases">
        <authorList>
            <person name="Sun Q."/>
            <person name="Kim S."/>
        </authorList>
    </citation>
    <scope>NUCLEOTIDE SEQUENCE</scope>
    <source>
        <strain evidence="11">KCTC 12719</strain>
    </source>
</reference>
<dbReference type="NCBIfam" id="TIGR01510">
    <property type="entry name" value="coaD_prev_kdtB"/>
    <property type="match status" value="1"/>
</dbReference>
<feature type="binding site" evidence="9">
    <location>
        <position position="111"/>
    </location>
    <ligand>
        <name>ATP</name>
        <dbReference type="ChEBI" id="CHEBI:30616"/>
    </ligand>
</feature>
<keyword evidence="5 9" id="KW-0067">ATP-binding</keyword>
<comment type="pathway">
    <text evidence="9">Cofactor biosynthesis; coenzyme A biosynthesis; CoA from (R)-pantothenate: step 4/5.</text>
</comment>
<keyword evidence="4 9" id="KW-0547">Nucleotide-binding</keyword>
<evidence type="ECO:0000256" key="3">
    <source>
        <dbReference type="ARBA" id="ARBA00022695"/>
    </source>
</evidence>
<gene>
    <name evidence="9 11" type="primary">coaD</name>
    <name evidence="11" type="ORF">GCM10007103_32470</name>
</gene>
<evidence type="ECO:0000256" key="7">
    <source>
        <dbReference type="ARBA" id="ARBA00022993"/>
    </source>
</evidence>
<dbReference type="Gene3D" id="3.40.50.620">
    <property type="entry name" value="HUPs"/>
    <property type="match status" value="1"/>
</dbReference>
<comment type="subunit">
    <text evidence="9">Homohexamer.</text>
</comment>
<evidence type="ECO:0000256" key="5">
    <source>
        <dbReference type="ARBA" id="ARBA00022840"/>
    </source>
</evidence>
<feature type="binding site" evidence="9">
    <location>
        <position position="100"/>
    </location>
    <ligand>
        <name>substrate</name>
    </ligand>
</feature>
<dbReference type="Pfam" id="PF01467">
    <property type="entry name" value="CTP_transf_like"/>
    <property type="match status" value="1"/>
</dbReference>
<keyword evidence="1 9" id="KW-0963">Cytoplasm</keyword>
<feature type="binding site" evidence="9">
    <location>
        <position position="30"/>
    </location>
    <ligand>
        <name>ATP</name>
        <dbReference type="ChEBI" id="CHEBI:30616"/>
    </ligand>
</feature>
<dbReference type="EC" id="2.7.7.3" evidence="9"/>
<comment type="function">
    <text evidence="9">Reversibly transfers an adenylyl group from ATP to 4'-phosphopantetheine, yielding dephospho-CoA (dPCoA) and pyrophosphate.</text>
</comment>
<feature type="binding site" evidence="9">
    <location>
        <begin position="22"/>
        <end position="23"/>
    </location>
    <ligand>
        <name>ATP</name>
        <dbReference type="ChEBI" id="CHEBI:30616"/>
    </ligand>
</feature>
<evidence type="ECO:0000256" key="6">
    <source>
        <dbReference type="ARBA" id="ARBA00022842"/>
    </source>
</evidence>
<protein>
    <recommendedName>
        <fullName evidence="9">Phosphopantetheine adenylyltransferase</fullName>
        <ecNumber evidence="9">2.7.7.3</ecNumber>
    </recommendedName>
    <alternativeName>
        <fullName evidence="9">Dephospho-CoA pyrophosphorylase</fullName>
    </alternativeName>
    <alternativeName>
        <fullName evidence="9">Pantetheine-phosphate adenylyltransferase</fullName>
        <shortName evidence="9">PPAT</shortName>
    </alternativeName>
</protein>
<keyword evidence="3 9" id="KW-0548">Nucleotidyltransferase</keyword>
<evidence type="ECO:0000256" key="4">
    <source>
        <dbReference type="ARBA" id="ARBA00022741"/>
    </source>
</evidence>
<evidence type="ECO:0000256" key="8">
    <source>
        <dbReference type="ARBA" id="ARBA00029346"/>
    </source>
</evidence>
<feature type="binding site" evidence="9">
    <location>
        <begin position="101"/>
        <end position="103"/>
    </location>
    <ligand>
        <name>ATP</name>
        <dbReference type="ChEBI" id="CHEBI:30616"/>
    </ligand>
</feature>
<sequence>MIFILFKKPEKDIMKKAVFPGSFDPITLGHTDIIDRALPLFDEIILAIGINADKKYMFSLEDRVRFLEETYKNESRIKVTTYNGLTVDFCKEQDAPFILRGLRSGTDLDYEKAIGQTNFKLSGIESVFLITSSGKSHISSSIVRDVIRNGGDYTFMVPDVVRK</sequence>
<dbReference type="PANTHER" id="PTHR21342:SF1">
    <property type="entry name" value="PHOSPHOPANTETHEINE ADENYLYLTRANSFERASE"/>
    <property type="match status" value="1"/>
</dbReference>
<organism evidence="11 12">
    <name type="scientific">Salinimicrobium marinum</name>
    <dbReference type="NCBI Taxonomy" id="680283"/>
    <lineage>
        <taxon>Bacteria</taxon>
        <taxon>Pseudomonadati</taxon>
        <taxon>Bacteroidota</taxon>
        <taxon>Flavobacteriia</taxon>
        <taxon>Flavobacteriales</taxon>
        <taxon>Flavobacteriaceae</taxon>
        <taxon>Salinimicrobium</taxon>
    </lineage>
</organism>
<keyword evidence="2 9" id="KW-0808">Transferase</keyword>
<dbReference type="InterPro" id="IPR001980">
    <property type="entry name" value="PPAT"/>
</dbReference>